<reference evidence="1 2" key="1">
    <citation type="journal article" date="2015" name="Genome Announc.">
        <title>Expanding the biotechnology potential of lactobacilli through comparative genomics of 213 strains and associated genera.</title>
        <authorList>
            <person name="Sun Z."/>
            <person name="Harris H.M."/>
            <person name="McCann A."/>
            <person name="Guo C."/>
            <person name="Argimon S."/>
            <person name="Zhang W."/>
            <person name="Yang X."/>
            <person name="Jeffery I.B."/>
            <person name="Cooney J.C."/>
            <person name="Kagawa T.F."/>
            <person name="Liu W."/>
            <person name="Song Y."/>
            <person name="Salvetti E."/>
            <person name="Wrobel A."/>
            <person name="Rasinkangas P."/>
            <person name="Parkhill J."/>
            <person name="Rea M.C."/>
            <person name="O'Sullivan O."/>
            <person name="Ritari J."/>
            <person name="Douillard F.P."/>
            <person name="Paul Ross R."/>
            <person name="Yang R."/>
            <person name="Briner A.E."/>
            <person name="Felis G.E."/>
            <person name="de Vos W.M."/>
            <person name="Barrangou R."/>
            <person name="Klaenhammer T.R."/>
            <person name="Caufield P.W."/>
            <person name="Cui Y."/>
            <person name="Zhang H."/>
            <person name="O'Toole P.W."/>
        </authorList>
    </citation>
    <scope>NUCLEOTIDE SEQUENCE [LARGE SCALE GENOMIC DNA]</scope>
    <source>
        <strain evidence="1 2">DSM 16045</strain>
    </source>
</reference>
<dbReference type="EMBL" id="AZFN01000034">
    <property type="protein sequence ID" value="KRM00448.1"/>
    <property type="molecule type" value="Genomic_DNA"/>
</dbReference>
<accession>A0A0R1V4C4</accession>
<dbReference type="Proteomes" id="UP000051739">
    <property type="component" value="Unassembled WGS sequence"/>
</dbReference>
<dbReference type="AlphaFoldDB" id="A0A0R1V4C4"/>
<organism evidence="1 2">
    <name type="scientific">Limosilactobacillus gastricus DSM 16045</name>
    <dbReference type="NCBI Taxonomy" id="1423749"/>
    <lineage>
        <taxon>Bacteria</taxon>
        <taxon>Bacillati</taxon>
        <taxon>Bacillota</taxon>
        <taxon>Bacilli</taxon>
        <taxon>Lactobacillales</taxon>
        <taxon>Lactobacillaceae</taxon>
        <taxon>Limosilactobacillus</taxon>
    </lineage>
</organism>
<dbReference type="PATRIC" id="fig|1423749.3.peg.1258"/>
<proteinExistence type="predicted"/>
<name>A0A0R1V4C4_9LACO</name>
<sequence length="184" mass="22447">MLGNLPNTTDIMKQSVWNNIYSMDIIRKNKLEFVSERKYISEDIIWNFEFLKSTSNAQLINERGYFYRQNNLSLSRHYNPKRFELIKIFYSTLIEKVRFLDNFDEAKLRIQKQFLINLRTCFSQEKNLPYDRIITDVKYMVRDQTVINVVNQYPVKELGFRQRIFVELIRFKKYRILANIIKYI</sequence>
<keyword evidence="2" id="KW-1185">Reference proteome</keyword>
<gene>
    <name evidence="1" type="ORF">FC60_GL001229</name>
</gene>
<evidence type="ECO:0000313" key="1">
    <source>
        <dbReference type="EMBL" id="KRM00448.1"/>
    </source>
</evidence>
<comment type="caution">
    <text evidence="1">The sequence shown here is derived from an EMBL/GenBank/DDBJ whole genome shotgun (WGS) entry which is preliminary data.</text>
</comment>
<protein>
    <submittedName>
        <fullName evidence="1">Uncharacterized protein</fullName>
    </submittedName>
</protein>
<evidence type="ECO:0000313" key="2">
    <source>
        <dbReference type="Proteomes" id="UP000051739"/>
    </source>
</evidence>